<evidence type="ECO:0000313" key="1">
    <source>
        <dbReference type="EMBL" id="CDO10159.1"/>
    </source>
</evidence>
<dbReference type="AlphaFoldDB" id="W9AWH4"/>
<accession>W9AWH4</accession>
<keyword evidence="2" id="KW-1185">Reference proteome</keyword>
<dbReference type="EMBL" id="CCBB010000003">
    <property type="protein sequence ID" value="CDO10159.1"/>
    <property type="molecule type" value="Genomic_DNA"/>
</dbReference>
<comment type="caution">
    <text evidence="1">The sequence shown here is derived from an EMBL/GenBank/DDBJ whole genome shotgun (WGS) entry which is preliminary data.</text>
</comment>
<sequence>MVRTVGQFYIALAGLPALYAEFIQIVGTMLVVGVSRRVRCMAVVGLVLFSRRSRV</sequence>
<evidence type="ECO:0000313" key="2">
    <source>
        <dbReference type="Proteomes" id="UP000028870"/>
    </source>
</evidence>
<reference evidence="1" key="1">
    <citation type="submission" date="2014-03" db="EMBL/GenBank/DDBJ databases">
        <title>Draft Genome Sequence of Mycobacterium cosmeticum DSM 44829.</title>
        <authorList>
            <person name="Croce O."/>
            <person name="Robert C."/>
            <person name="Raoult D."/>
            <person name="Drancourt M."/>
        </authorList>
    </citation>
    <scope>NUCLEOTIDE SEQUENCE [LARGE SCALE GENOMIC DNA]</scope>
    <source>
        <strain evidence="1">DSM 44829</strain>
    </source>
</reference>
<protein>
    <submittedName>
        <fullName evidence="1">Uncharacterized protein</fullName>
    </submittedName>
</protein>
<name>W9AWH4_MYCCO</name>
<dbReference type="Proteomes" id="UP000028870">
    <property type="component" value="Unassembled WGS sequence"/>
</dbReference>
<gene>
    <name evidence="1" type="ORF">BN977_04989</name>
</gene>
<organism evidence="1 2">
    <name type="scientific">Mycolicibacterium cosmeticum</name>
    <dbReference type="NCBI Taxonomy" id="258533"/>
    <lineage>
        <taxon>Bacteria</taxon>
        <taxon>Bacillati</taxon>
        <taxon>Actinomycetota</taxon>
        <taxon>Actinomycetes</taxon>
        <taxon>Mycobacteriales</taxon>
        <taxon>Mycobacteriaceae</taxon>
        <taxon>Mycolicibacterium</taxon>
    </lineage>
</organism>
<reference evidence="1" key="2">
    <citation type="submission" date="2014-03" db="EMBL/GenBank/DDBJ databases">
        <authorList>
            <person name="Urmite Genomes"/>
        </authorList>
    </citation>
    <scope>NUCLEOTIDE SEQUENCE</scope>
    <source>
        <strain evidence="1">DSM 44829</strain>
    </source>
</reference>
<proteinExistence type="predicted"/>